<proteinExistence type="predicted"/>
<reference evidence="2 3" key="1">
    <citation type="submission" date="2017-03" db="EMBL/GenBank/DDBJ databases">
        <title>Lifting the veil on microbial sulfur biogeochemistry in mining wastewaters.</title>
        <authorList>
            <person name="Kantor R.S."/>
            <person name="Colenbrander Nelson T."/>
            <person name="Marshall S."/>
            <person name="Bennett D."/>
            <person name="Apte S."/>
            <person name="Camacho D."/>
            <person name="Thomas B.C."/>
            <person name="Warren L.A."/>
            <person name="Banfield J.F."/>
        </authorList>
    </citation>
    <scope>NUCLEOTIDE SEQUENCE [LARGE SCALE GENOMIC DNA]</scope>
    <source>
        <strain evidence="2">32-68-21</strain>
    </source>
</reference>
<dbReference type="InterPro" id="IPR006016">
    <property type="entry name" value="UspA"/>
</dbReference>
<dbReference type="EMBL" id="NCEQ01000017">
    <property type="protein sequence ID" value="OYX55050.1"/>
    <property type="molecule type" value="Genomic_DNA"/>
</dbReference>
<dbReference type="Pfam" id="PF00582">
    <property type="entry name" value="Usp"/>
    <property type="match status" value="1"/>
</dbReference>
<evidence type="ECO:0000259" key="1">
    <source>
        <dbReference type="Pfam" id="PF00582"/>
    </source>
</evidence>
<comment type="caution">
    <text evidence="2">The sequence shown here is derived from an EMBL/GenBank/DDBJ whole genome shotgun (WGS) entry which is preliminary data.</text>
</comment>
<dbReference type="Gene3D" id="3.40.50.12370">
    <property type="match status" value="1"/>
</dbReference>
<evidence type="ECO:0000313" key="3">
    <source>
        <dbReference type="Proteomes" id="UP000216147"/>
    </source>
</evidence>
<dbReference type="Proteomes" id="UP000216147">
    <property type="component" value="Unassembled WGS sequence"/>
</dbReference>
<evidence type="ECO:0000313" key="2">
    <source>
        <dbReference type="EMBL" id="OYX55050.1"/>
    </source>
</evidence>
<feature type="domain" description="UspA" evidence="1">
    <location>
        <begin position="216"/>
        <end position="329"/>
    </location>
</feature>
<name>A0A258HDI3_9CAUL</name>
<dbReference type="AlphaFoldDB" id="A0A258HDI3"/>
<dbReference type="SUPFAM" id="SSF52402">
    <property type="entry name" value="Adenine nucleotide alpha hydrolases-like"/>
    <property type="match status" value="1"/>
</dbReference>
<organism evidence="2 3">
    <name type="scientific">Brevundimonas subvibrioides</name>
    <dbReference type="NCBI Taxonomy" id="74313"/>
    <lineage>
        <taxon>Bacteria</taxon>
        <taxon>Pseudomonadati</taxon>
        <taxon>Pseudomonadota</taxon>
        <taxon>Alphaproteobacteria</taxon>
        <taxon>Caulobacterales</taxon>
        <taxon>Caulobacteraceae</taxon>
        <taxon>Brevundimonas</taxon>
    </lineage>
</organism>
<gene>
    <name evidence="2" type="ORF">B7Y86_14690</name>
</gene>
<dbReference type="CDD" id="cd00293">
    <property type="entry name" value="USP-like"/>
    <property type="match status" value="1"/>
</dbReference>
<sequence length="337" mass="35156">MQGRVSGGPPRRATAPHLIWIKARPVRCASSRPSALSAGTRAASRPGRTLMSYKSIVALTFGHAGDASTLRFAAALAVLNKARVVVFPFMPDPMVDLVSYGMLLGTTLPDETTSAILASQKAARATLEMECRRICNAADLVFGDGEGLPRMALATPTGRAEIALSHCLALADLVVISQESLTTSLIAEETFAQTLLQRRVPILIARGDPSRLEGPVMIAWDGSAEAGRAVRQALPLIAMSSATTAVQCAKGLDPVAANPSFDPLLDYLSAHAAGSASTETVRGGPEGLALVEAAKRLKAGVLIAGGYGHSRLREAVFGGATRTLLDDVEGPSLLMAH</sequence>
<protein>
    <recommendedName>
        <fullName evidence="1">UspA domain-containing protein</fullName>
    </recommendedName>
</protein>
<accession>A0A258HDI3</accession>